<dbReference type="InterPro" id="IPR037359">
    <property type="entry name" value="NST/OST"/>
</dbReference>
<dbReference type="InterPro" id="IPR000863">
    <property type="entry name" value="Sulfotransferase_dom"/>
</dbReference>
<evidence type="ECO:0000313" key="6">
    <source>
        <dbReference type="Proteomes" id="UP000061468"/>
    </source>
</evidence>
<dbReference type="Pfam" id="PF00685">
    <property type="entry name" value="Sulfotransfer_1"/>
    <property type="match status" value="1"/>
</dbReference>
<dbReference type="GO" id="GO:0008146">
    <property type="term" value="F:sulfotransferase activity"/>
    <property type="evidence" value="ECO:0007669"/>
    <property type="project" value="InterPro"/>
</dbReference>
<feature type="region of interest" description="Disordered" evidence="3">
    <location>
        <begin position="1"/>
        <end position="20"/>
    </location>
</feature>
<evidence type="ECO:0000256" key="3">
    <source>
        <dbReference type="SAM" id="MobiDB-lite"/>
    </source>
</evidence>
<dbReference type="InterPro" id="IPR027417">
    <property type="entry name" value="P-loop_NTPase"/>
</dbReference>
<dbReference type="AlphaFoldDB" id="A0AAC8XI30"/>
<evidence type="ECO:0000256" key="2">
    <source>
        <dbReference type="ARBA" id="ARBA00023180"/>
    </source>
</evidence>
<evidence type="ECO:0000256" key="1">
    <source>
        <dbReference type="ARBA" id="ARBA00022679"/>
    </source>
</evidence>
<name>A0AAC8XI30_9ALTE</name>
<evidence type="ECO:0000313" key="5">
    <source>
        <dbReference type="EMBL" id="AMJ77735.1"/>
    </source>
</evidence>
<protein>
    <recommendedName>
        <fullName evidence="4">Sulfotransferase domain-containing protein</fullName>
    </recommendedName>
</protein>
<feature type="domain" description="Sulfotransferase" evidence="4">
    <location>
        <begin position="24"/>
        <end position="210"/>
    </location>
</feature>
<dbReference type="PANTHER" id="PTHR10605:SF56">
    <property type="entry name" value="BIFUNCTIONAL HEPARAN SULFATE N-DEACETYLASE_N-SULFOTRANSFERASE"/>
    <property type="match status" value="1"/>
</dbReference>
<sequence>MRYSPQMLDRKHLKSGCPEKSGKPDFIGLGTPKAGTSWWYQLLVEHPKIKDNDFRVKETCYFCHPWDNDENNAALAHYETGFGSATDALVGEWSTLYFSHPFALERVIESYPNAKKLVAFREPVSCLKSWVSQIMRNRASKMLHDDEESRQMYWLYDLLPSLYTQIMNYPDKLRWLMEKEGDNLLVLQYEANQTATQRQLDKTLTFLEQDSFEPPSLSKRINAAGNNDFSELTLPAHVERDLRRCGRALLSLCNDFDPALWEG</sequence>
<dbReference type="Proteomes" id="UP000061468">
    <property type="component" value="Chromosome"/>
</dbReference>
<reference evidence="5 6" key="1">
    <citation type="submission" date="2015-12" db="EMBL/GenBank/DDBJ databases">
        <title>Intraspecies pangenome expansion in the marine bacterium Alteromonas.</title>
        <authorList>
            <person name="Lopez-Perez M."/>
            <person name="Rodriguez-Valera F."/>
        </authorList>
    </citation>
    <scope>NUCLEOTIDE SEQUENCE [LARGE SCALE GENOMIC DNA]</scope>
    <source>
        <strain evidence="5 6">UM8</strain>
    </source>
</reference>
<gene>
    <name evidence="5" type="ORF">AV942_05110</name>
</gene>
<keyword evidence="2" id="KW-0325">Glycoprotein</keyword>
<dbReference type="EMBL" id="CP013928">
    <property type="protein sequence ID" value="AMJ77735.1"/>
    <property type="molecule type" value="Genomic_DNA"/>
</dbReference>
<dbReference type="PANTHER" id="PTHR10605">
    <property type="entry name" value="HEPARAN SULFATE SULFOTRANSFERASE"/>
    <property type="match status" value="1"/>
</dbReference>
<accession>A0AAC8XI30</accession>
<keyword evidence="1" id="KW-0808">Transferase</keyword>
<evidence type="ECO:0000259" key="4">
    <source>
        <dbReference type="Pfam" id="PF00685"/>
    </source>
</evidence>
<dbReference type="SUPFAM" id="SSF52540">
    <property type="entry name" value="P-loop containing nucleoside triphosphate hydrolases"/>
    <property type="match status" value="1"/>
</dbReference>
<dbReference type="RefSeq" id="WP_015066463.1">
    <property type="nucleotide sequence ID" value="NZ_CAXGIV010000018.1"/>
</dbReference>
<dbReference type="Gene3D" id="3.40.50.300">
    <property type="entry name" value="P-loop containing nucleotide triphosphate hydrolases"/>
    <property type="match status" value="1"/>
</dbReference>
<proteinExistence type="predicted"/>
<organism evidence="5 6">
    <name type="scientific">Alteromonas mediterranea</name>
    <dbReference type="NCBI Taxonomy" id="314275"/>
    <lineage>
        <taxon>Bacteria</taxon>
        <taxon>Pseudomonadati</taxon>
        <taxon>Pseudomonadota</taxon>
        <taxon>Gammaproteobacteria</taxon>
        <taxon>Alteromonadales</taxon>
        <taxon>Alteromonadaceae</taxon>
        <taxon>Alteromonas/Salinimonas group</taxon>
        <taxon>Alteromonas</taxon>
    </lineage>
</organism>